<evidence type="ECO:0000256" key="17">
    <source>
        <dbReference type="ARBA" id="ARBA00034450"/>
    </source>
</evidence>
<feature type="transmembrane region" description="Helical" evidence="20">
    <location>
        <begin position="262"/>
        <end position="291"/>
    </location>
</feature>
<evidence type="ECO:0000256" key="13">
    <source>
        <dbReference type="ARBA" id="ARBA00023288"/>
    </source>
</evidence>
<feature type="transmembrane region" description="Helical" evidence="20">
    <location>
        <begin position="42"/>
        <end position="62"/>
    </location>
</feature>
<evidence type="ECO:0000256" key="8">
    <source>
        <dbReference type="ARBA" id="ARBA00022970"/>
    </source>
</evidence>
<reference evidence="22" key="1">
    <citation type="submission" date="2020-07" db="EMBL/GenBank/DDBJ databases">
        <title>Clarias magur genome sequencing, assembly and annotation.</title>
        <authorList>
            <person name="Kushwaha B."/>
            <person name="Kumar R."/>
            <person name="Das P."/>
            <person name="Joshi C.G."/>
            <person name="Kumar D."/>
            <person name="Nagpure N.S."/>
            <person name="Pandey M."/>
            <person name="Agarwal S."/>
            <person name="Srivastava S."/>
            <person name="Singh M."/>
            <person name="Sahoo L."/>
            <person name="Jayasankar P."/>
            <person name="Meher P.K."/>
            <person name="Koringa P.G."/>
            <person name="Iquebal M.A."/>
            <person name="Das S.P."/>
            <person name="Bit A."/>
            <person name="Patnaik S."/>
            <person name="Patel N."/>
            <person name="Shah T.M."/>
            <person name="Hinsu A."/>
            <person name="Jena J.K."/>
        </authorList>
    </citation>
    <scope>NUCLEOTIDE SEQUENCE</scope>
    <source>
        <strain evidence="22">CIFAMagur01</strain>
        <tissue evidence="22">Testis</tissue>
    </source>
</reference>
<evidence type="ECO:0000259" key="21">
    <source>
        <dbReference type="PROSITE" id="PS50053"/>
    </source>
</evidence>
<dbReference type="Proteomes" id="UP000727407">
    <property type="component" value="Unassembled WGS sequence"/>
</dbReference>
<comment type="catalytic activity">
    <reaction evidence="17">
        <text>L-ornithine(in) = L-ornithine(out)</text>
        <dbReference type="Rhea" id="RHEA:71199"/>
        <dbReference type="ChEBI" id="CHEBI:46911"/>
    </reaction>
</comment>
<keyword evidence="9 20" id="KW-1133">Transmembrane helix</keyword>
<keyword evidence="4" id="KW-0813">Transport</keyword>
<dbReference type="FunFam" id="3.10.20.90:FF:000167">
    <property type="entry name" value="Ubiquitin-like 3a"/>
    <property type="match status" value="1"/>
</dbReference>
<dbReference type="Pfam" id="PF13906">
    <property type="entry name" value="AA_permease_C"/>
    <property type="match status" value="1"/>
</dbReference>
<dbReference type="FunFam" id="1.20.1740.10:FF:000024">
    <property type="entry name" value="High affinity cationic amino acid transporter 1"/>
    <property type="match status" value="1"/>
</dbReference>
<evidence type="ECO:0000256" key="10">
    <source>
        <dbReference type="ARBA" id="ARBA00023136"/>
    </source>
</evidence>
<feature type="transmembrane region" description="Helical" evidence="20">
    <location>
        <begin position="358"/>
        <end position="377"/>
    </location>
</feature>
<dbReference type="Pfam" id="PF13520">
    <property type="entry name" value="AA_permease_2"/>
    <property type="match status" value="1"/>
</dbReference>
<dbReference type="CDD" id="cd17048">
    <property type="entry name" value="Ubl_UBL3"/>
    <property type="match status" value="1"/>
</dbReference>
<organism evidence="22 23">
    <name type="scientific">Clarias magur</name>
    <name type="common">Asian catfish</name>
    <name type="synonym">Macropteronotus magur</name>
    <dbReference type="NCBI Taxonomy" id="1594786"/>
    <lineage>
        <taxon>Eukaryota</taxon>
        <taxon>Metazoa</taxon>
        <taxon>Chordata</taxon>
        <taxon>Craniata</taxon>
        <taxon>Vertebrata</taxon>
        <taxon>Euteleostomi</taxon>
        <taxon>Actinopterygii</taxon>
        <taxon>Neopterygii</taxon>
        <taxon>Teleostei</taxon>
        <taxon>Ostariophysi</taxon>
        <taxon>Siluriformes</taxon>
        <taxon>Clariidae</taxon>
        <taxon>Clarias</taxon>
    </lineage>
</organism>
<comment type="catalytic activity">
    <reaction evidence="16">
        <text>L-arginine(in) = L-arginine(out)</text>
        <dbReference type="Rhea" id="RHEA:32143"/>
        <dbReference type="ChEBI" id="CHEBI:32682"/>
    </reaction>
</comment>
<keyword evidence="7 20" id="KW-0812">Transmembrane</keyword>
<comment type="catalytic activity">
    <reaction evidence="15">
        <text>L-lysine(in) = L-lysine(out)</text>
        <dbReference type="Rhea" id="RHEA:70935"/>
        <dbReference type="ChEBI" id="CHEBI:32551"/>
    </reaction>
</comment>
<feature type="non-terminal residue" evidence="22">
    <location>
        <position position="1"/>
    </location>
</feature>
<sequence length="896" mass="97374">METRFARCLSTLDLIALGVGATLGAGVYILAGEVAREKAGPAIVICFLIAALSSVLAGLCYAEFGARVPKTGSAYLYSYVTVGEIWAFITGWNLILSYVIGTASVARAWSSTFDNLMHQKISNFFSEYMSIAHTGNVLAKYPDLFALCLVMLLTCLLAFGVSESALVNKIFTGINLVVLSFVIIAGFVKGDIANWSITEEDIKNNKSPPIPDETSFGTGGFAPFGFSGILSGAATCFYAFVGFDCIATTSEEAKTPQRSIPISIVASLLICFVAYFGVSAALTLMMPYYVLNTNSPLPEAFEYVNWMPARYIVTVGSLCALSTSLLGSMFPMPRVIFAMAEDGLLFRFLSRMHEKTKTPVLATIVSGVVAALMAFLFDLAALVDLMSIGTLLAYTLVAVCVLILRYQPGSLNSGADKNSTELLTLTERENQSKMETNPLDEMFSPKLLLQPSLTSPTRTSGRIVYVTTAIICVIFTLLCVVLAVWGENIIEGQAVWVTIVVLLSIASFICIVIIWRQPESSEAVSFKVPLLPALPLISIFINIYLMMQLDGATWVRFAVWMVIGLLAFGVSESALVNKIFTGINLVVLSFVIIAGFVKGDIANWSITEEDIKNNKSPPIPDGTSFGTGGFAPFGFSGILSGAATCFYAFVGFDCIAKTTLMAFLFDLAALVDLMSNGTLLAYTLVAVCVLILRYQPGNINSNADKKSKELLTLTERENLIKLGKNTRDILFQTFAAAQLEVTYQDLRASCLCHHSHYLQCEAEKGLREKHIQALCDRVCHLQHTISCVPSSSTTAMSSPRESQDTVNLRLILVSGKTQDFTFSPNDSATDIARHVFENWPAGWEEEQVSSPSILRLIFQGRFLHGNVTLGALKLPPGRTTVMHLVARETLPEPNSH</sequence>
<feature type="transmembrane region" description="Helical" evidence="20">
    <location>
        <begin position="311"/>
        <end position="337"/>
    </location>
</feature>
<evidence type="ECO:0000256" key="1">
    <source>
        <dbReference type="ARBA" id="ARBA00004193"/>
    </source>
</evidence>
<evidence type="ECO:0000256" key="20">
    <source>
        <dbReference type="SAM" id="Phobius"/>
    </source>
</evidence>
<feature type="transmembrane region" description="Helical" evidence="20">
    <location>
        <begin position="463"/>
        <end position="484"/>
    </location>
</feature>
<evidence type="ECO:0000256" key="7">
    <source>
        <dbReference type="ARBA" id="ARBA00022692"/>
    </source>
</evidence>
<feature type="transmembrane region" description="Helical" evidence="20">
    <location>
        <begin position="496"/>
        <end position="516"/>
    </location>
</feature>
<dbReference type="InterPro" id="IPR029071">
    <property type="entry name" value="Ubiquitin-like_domsf"/>
</dbReference>
<keyword evidence="12" id="KW-0325">Glycoprotein</keyword>
<evidence type="ECO:0000256" key="2">
    <source>
        <dbReference type="ARBA" id="ARBA00004651"/>
    </source>
</evidence>
<gene>
    <name evidence="22" type="primary">slc7a3b</name>
    <name evidence="22" type="ORF">DAT39_013825</name>
</gene>
<dbReference type="GO" id="GO:0005886">
    <property type="term" value="C:plasma membrane"/>
    <property type="evidence" value="ECO:0007669"/>
    <property type="project" value="UniProtKB-SubCell"/>
</dbReference>
<keyword evidence="10 20" id="KW-0472">Membrane</keyword>
<dbReference type="PROSITE" id="PS50053">
    <property type="entry name" value="UBIQUITIN_2"/>
    <property type="match status" value="1"/>
</dbReference>
<dbReference type="GO" id="GO:0061459">
    <property type="term" value="F:L-arginine transmembrane transporter activity"/>
    <property type="evidence" value="ECO:0007669"/>
    <property type="project" value="UniProtKB-ARBA"/>
</dbReference>
<dbReference type="SUPFAM" id="SSF54236">
    <property type="entry name" value="Ubiquitin-like"/>
    <property type="match status" value="1"/>
</dbReference>
<keyword evidence="5" id="KW-1003">Cell membrane</keyword>
<evidence type="ECO:0000256" key="12">
    <source>
        <dbReference type="ARBA" id="ARBA00023180"/>
    </source>
</evidence>
<dbReference type="InterPro" id="IPR002293">
    <property type="entry name" value="AA/rel_permease1"/>
</dbReference>
<feature type="transmembrane region" description="Helical" evidence="20">
    <location>
        <begin position="630"/>
        <end position="650"/>
    </location>
</feature>
<dbReference type="PANTHER" id="PTHR43243:SF20">
    <property type="entry name" value="CATIONIC AMINO ACID TRANSPORTER 3"/>
    <property type="match status" value="1"/>
</dbReference>
<protein>
    <recommendedName>
        <fullName evidence="18">Ubiquitin-like protein 3</fullName>
    </recommendedName>
    <alternativeName>
        <fullName evidence="19">Membrane-anchored ubiquitin-fold protein</fullName>
    </alternativeName>
</protein>
<dbReference type="PANTHER" id="PTHR43243">
    <property type="entry name" value="INNER MEMBRANE TRANSPORTER YGJI-RELATED"/>
    <property type="match status" value="1"/>
</dbReference>
<keyword evidence="14" id="KW-0636">Prenylation</keyword>
<keyword evidence="8" id="KW-0029">Amino-acid transport</keyword>
<dbReference type="InterPro" id="IPR029485">
    <property type="entry name" value="CAT_C"/>
</dbReference>
<evidence type="ECO:0000256" key="19">
    <source>
        <dbReference type="ARBA" id="ARBA00078829"/>
    </source>
</evidence>
<evidence type="ECO:0000256" key="5">
    <source>
        <dbReference type="ARBA" id="ARBA00022475"/>
    </source>
</evidence>
<comment type="similarity">
    <text evidence="3">Belongs to the amino acid-polyamine-organocation (APC) superfamily. Cationic amino acid transporter (CAT) (TC 2.A.3.3) family.</text>
</comment>
<dbReference type="Gene3D" id="3.10.20.90">
    <property type="entry name" value="Phosphatidylinositol 3-kinase Catalytic Subunit, Chain A, domain 1"/>
    <property type="match status" value="1"/>
</dbReference>
<evidence type="ECO:0000256" key="6">
    <source>
        <dbReference type="ARBA" id="ARBA00022481"/>
    </source>
</evidence>
<proteinExistence type="inferred from homology"/>
<feature type="transmembrane region" description="Helical" evidence="20">
    <location>
        <begin position="74"/>
        <end position="100"/>
    </location>
</feature>
<feature type="transmembrane region" description="Helical" evidence="20">
    <location>
        <begin position="144"/>
        <end position="161"/>
    </location>
</feature>
<dbReference type="InterPro" id="IPR000626">
    <property type="entry name" value="Ubiquitin-like_dom"/>
</dbReference>
<evidence type="ECO:0000256" key="18">
    <source>
        <dbReference type="ARBA" id="ARBA00074521"/>
    </source>
</evidence>
<dbReference type="FunFam" id="1.20.1740.10:FF:000009">
    <property type="entry name" value="Low affinity cationic amino acid transporter 2"/>
    <property type="match status" value="1"/>
</dbReference>
<feature type="transmembrane region" description="Helical" evidence="20">
    <location>
        <begin position="12"/>
        <end position="30"/>
    </location>
</feature>
<feature type="transmembrane region" description="Helical" evidence="20">
    <location>
        <begin position="221"/>
        <end position="241"/>
    </location>
</feature>
<feature type="transmembrane region" description="Helical" evidence="20">
    <location>
        <begin position="553"/>
        <end position="570"/>
    </location>
</feature>
<evidence type="ECO:0000256" key="3">
    <source>
        <dbReference type="ARBA" id="ARBA00008572"/>
    </source>
</evidence>
<evidence type="ECO:0000256" key="11">
    <source>
        <dbReference type="ARBA" id="ARBA00023139"/>
    </source>
</evidence>
<evidence type="ECO:0000256" key="16">
    <source>
        <dbReference type="ARBA" id="ARBA00034423"/>
    </source>
</evidence>
<dbReference type="EMBL" id="QNUK01000275">
    <property type="protein sequence ID" value="KAF5896473.1"/>
    <property type="molecule type" value="Genomic_DNA"/>
</dbReference>
<keyword evidence="6" id="KW-0488">Methylation</keyword>
<accession>A0A8J4TVQ7</accession>
<evidence type="ECO:0000256" key="9">
    <source>
        <dbReference type="ARBA" id="ARBA00022989"/>
    </source>
</evidence>
<dbReference type="AlphaFoldDB" id="A0A8J4TVQ7"/>
<dbReference type="OrthoDB" id="3900342at2759"/>
<keyword evidence="23" id="KW-1185">Reference proteome</keyword>
<feature type="transmembrane region" description="Helical" evidence="20">
    <location>
        <begin position="579"/>
        <end position="597"/>
    </location>
</feature>
<dbReference type="InterPro" id="IPR047977">
    <property type="entry name" value="UBL3_Ubl_met"/>
</dbReference>
<feature type="transmembrane region" description="Helical" evidence="20">
    <location>
        <begin position="662"/>
        <end position="692"/>
    </location>
</feature>
<evidence type="ECO:0000313" key="23">
    <source>
        <dbReference type="Proteomes" id="UP000727407"/>
    </source>
</evidence>
<feature type="transmembrane region" description="Helical" evidence="20">
    <location>
        <begin position="170"/>
        <end position="188"/>
    </location>
</feature>
<evidence type="ECO:0000256" key="15">
    <source>
        <dbReference type="ARBA" id="ARBA00034422"/>
    </source>
</evidence>
<keyword evidence="13" id="KW-0449">Lipoprotein</keyword>
<keyword evidence="11" id="KW-0564">Palmitate</keyword>
<dbReference type="Pfam" id="PF13881">
    <property type="entry name" value="Rad60-SLD_2"/>
    <property type="match status" value="1"/>
</dbReference>
<evidence type="ECO:0000256" key="14">
    <source>
        <dbReference type="ARBA" id="ARBA00023289"/>
    </source>
</evidence>
<evidence type="ECO:0000256" key="4">
    <source>
        <dbReference type="ARBA" id="ARBA00022448"/>
    </source>
</evidence>
<evidence type="ECO:0000313" key="22">
    <source>
        <dbReference type="EMBL" id="KAF5896473.1"/>
    </source>
</evidence>
<feature type="transmembrane region" description="Helical" evidence="20">
    <location>
        <begin position="528"/>
        <end position="547"/>
    </location>
</feature>
<feature type="domain" description="Ubiquitin-like" evidence="21">
    <location>
        <begin position="806"/>
        <end position="884"/>
    </location>
</feature>
<dbReference type="Gene3D" id="1.20.1740.10">
    <property type="entry name" value="Amino acid/polyamine transporter I"/>
    <property type="match status" value="2"/>
</dbReference>
<dbReference type="InterPro" id="IPR039540">
    <property type="entry name" value="UBL3-like_ubiquitin_dom"/>
</dbReference>
<comment type="caution">
    <text evidence="22">The sequence shown here is derived from an EMBL/GenBank/DDBJ whole genome shotgun (WGS) entry which is preliminary data.</text>
</comment>
<name>A0A8J4TVQ7_CLAMG</name>
<dbReference type="NCBIfam" id="TIGR00906">
    <property type="entry name" value="2A0303"/>
    <property type="match status" value="1"/>
</dbReference>
<feature type="transmembrane region" description="Helical" evidence="20">
    <location>
        <begin position="383"/>
        <end position="404"/>
    </location>
</feature>
<dbReference type="InterPro" id="IPR004755">
    <property type="entry name" value="Cat_AA_permease"/>
</dbReference>
<comment type="subcellular location">
    <subcellularLocation>
        <location evidence="1">Cell membrane</location>
        <topology evidence="1">Lipid-anchor</topology>
    </subcellularLocation>
    <subcellularLocation>
        <location evidence="2">Cell membrane</location>
        <topology evidence="2">Multi-pass membrane protein</topology>
    </subcellularLocation>
</comment>